<organism evidence="1">
    <name type="scientific">uncultured virus</name>
    <dbReference type="NCBI Taxonomy" id="340016"/>
    <lineage>
        <taxon>Viruses</taxon>
        <taxon>environmental samples</taxon>
    </lineage>
</organism>
<sequence>MTKRSINTSIEEVLVSNSEFEYAHLIKFERPFPIETDANGVKQMSTFRTNANRYAYFTDASRDISFNDQSTDHEDQSNGSQIYRANRVKSIGSYSETTSPRATNMALTLSGDHLGTSLSITGDFGSAAFTVATTFHDDADATDLVDFGFREGDKVKITKNSGTFSTGASSVTYIITGFASDNRKMTFATTGADADDDTTYPTDSGVSVTISLESDEIKAVLNEKETNSLANPSFLNREVFVHKVFIDPETGDIVGNSSILIFKGIIAGCSIDEGPTASNVKWNLTSHWGDWSQVGGRLTTDDTHRALDLKGKSDPDLTIKPEYADDLGFMHSETTLSAIANYKTYETEIVYKMKKRGGLAGLLGQKKVTATEVQKEIDNEVDLNIGLQGKYLPVVYGVQRLPGIPVFADTDASNSKIVYVADAMCEGEIHSLYNLYIDGVPLICTDANDADVRGTTSTSTNTDGTLKRDEAALQCYGRADKGDTLGGAADTGVASALTNYVATSPLSQMYLEAVEDGADTDEIKNIYRNLQRQASYWFANVSQSAIPSITAQSADAGGLQHQEHGSISHPHNMSFTFNKGSNSQLASNMLVTQAQGTGFKRQNDYYESDVPYWSPDHRLLDTAYMVNAFVISADSTEIPELEYVVRGRVLECYNFDNSYVPDTVIGASDAHTNFKEGDTVTVERSTDGSSWATTNVEGTSSDTSFRILHKYLLTNNDGTSHYRFLLDQTPDLDAVNGLPTKTYLRLKKTGAAQYWHMRTFNHRNITNQSFALYAKSPTAVGVNGSNEIQFTFSTSDANLLKAGYTNELASQPGKALYSFLVNDCSTLSHLQDNHAVGTWSGDVLTLKNVKYNSANHGNVAIGSVSNVLNIDVYKSRNFYMGGSGAPFDGFDNNADFTGATITLNHSGESRKITSYVASEKRIEIESPFRTLREAEYDAGIIKFDISGTQGDRRAVTNTALQLLDYMKDPRYGKDLDENEDIDLASFISSAKLCEVRGTLTLGTRTTGITVGDYYKLADGSGNHLGSARVSTTSTNKVTFDQLSGKFVRLYGKHIAYADDEYIITEENLYQKSGAGYLTSKPTHQSGTSGGVTYISAGTFDLTKESGSGPSAITIDMIGNKGIAPDYSIYDSDFVKYWRYMGWEHHKQCFVTRHQTNFIIDTSKSIFENMNVFLSHMNGILSYEAGKYVLDIETQATAPTSSTTFNSVTYNWNVNPEYIDNTDIIGSISLTDNSARNGKNTIKASITDPANNWSSRSVSFYDKNFLEADRKVIKTGNFNYTGITNYYNARLGTQKELIGSRFSREISFKVGPKGLLLKAGQVIALTYEPFGFSSKLFRINNLNFNPDCSVSIKATEYDDSMYTIRASRANELRQEAATQAAPLATPSAPTGLSATTTKPGSVILNWTNPTDFVDESDDIEIHASDDNNRANADKLTPPLGSATTFTYTTAGAGTKYYWIRTKRLTAQGRKTKNLYSAFHPTSATGGVTGVSKILSPDIQLSHGAINFFFDSDGDLDPAGSNQDVTVSATLQNLSGTPTFSIVEADGSSQSDVTFTTGATSLSASSATVDASSASSSTSPKLLKVTITDTGETFTRQVPIGIITSGSGSAGAAGLRTIQGYLYYEKSSSPNSAPSAPSGNTYTFGTGVVTGTGISTATNQPNDVWLNSPNTTDATSSNVHYTVRYYGTESSAGSTTISVAYSSVVKHTSFTGVVTFSGGTFSEVGGSNITTIDGGNIDTGTITADKIKLSGSGSLAITSLAGALPIDQGGTGATTTSDFVTTLNAQGLLIASDLGGAGTAAQAIASIRAGTSATDVGLGNVQNEDTRLSTQFTNVARLNAGSLFLGITSAQSTNYVEISAANGGQIIIADDS</sequence>
<reference evidence="1" key="1">
    <citation type="submission" date="2016-10" db="EMBL/GenBank/DDBJ databases">
        <authorList>
            <person name="Varghese N."/>
        </authorList>
    </citation>
    <scope>NUCLEOTIDE SEQUENCE</scope>
</reference>
<reference evidence="1" key="2">
    <citation type="journal article" date="2017" name="Nat. Commun.">
        <title>Single-virus genomics reveals hidden cosmopolitan and abundant viruses.</title>
        <authorList>
            <person name="Martinez-Hernandez F."/>
            <person name="Fornas O."/>
            <person name="Lluesma Gomez M."/>
            <person name="Bolduc B."/>
            <person name="de la Cruz Pena M.J."/>
            <person name="Martinez J.M."/>
            <person name="Anton J."/>
            <person name="Gasol J.M."/>
            <person name="Rosselli R."/>
            <person name="Rodriguez-Valera F."/>
            <person name="Sullivan M.B."/>
            <person name="Acinas S.G."/>
            <person name="Martinez-Garcia M."/>
        </authorList>
    </citation>
    <scope>NUCLEOTIDE SEQUENCE</scope>
</reference>
<dbReference type="InterPro" id="IPR013783">
    <property type="entry name" value="Ig-like_fold"/>
</dbReference>
<dbReference type="EMBL" id="KY052815">
    <property type="protein sequence ID" value="ASF00138.1"/>
    <property type="molecule type" value="Genomic_DNA"/>
</dbReference>
<evidence type="ECO:0000313" key="1">
    <source>
        <dbReference type="EMBL" id="ASF00138.1"/>
    </source>
</evidence>
<name>A0A218MLJ3_9VIRU</name>
<proteinExistence type="predicted"/>
<accession>A0A218MLJ3</accession>
<protein>
    <submittedName>
        <fullName evidence="1">Putative tail protein</fullName>
    </submittedName>
</protein>
<dbReference type="Gene3D" id="2.60.40.10">
    <property type="entry name" value="Immunoglobulins"/>
    <property type="match status" value="1"/>
</dbReference>